<feature type="transmembrane region" description="Helical" evidence="1">
    <location>
        <begin position="43"/>
        <end position="63"/>
    </location>
</feature>
<dbReference type="AlphaFoldDB" id="A0A1I5ITL5"/>
<name>A0A1I5ITL5_9BACT</name>
<keyword evidence="1" id="KW-1133">Transmembrane helix</keyword>
<accession>A0A1I5ITL5</accession>
<reference evidence="3" key="1">
    <citation type="submission" date="2016-10" db="EMBL/GenBank/DDBJ databases">
        <authorList>
            <person name="Varghese N."/>
            <person name="Submissions S."/>
        </authorList>
    </citation>
    <scope>NUCLEOTIDE SEQUENCE [LARGE SCALE GENOMIC DNA]</scope>
    <source>
        <strain evidence="3">DSM 15282</strain>
    </source>
</reference>
<proteinExistence type="predicted"/>
<feature type="transmembrane region" description="Helical" evidence="1">
    <location>
        <begin position="128"/>
        <end position="145"/>
    </location>
</feature>
<evidence type="ECO:0000313" key="3">
    <source>
        <dbReference type="Proteomes" id="UP000199564"/>
    </source>
</evidence>
<sequence length="197" mass="23167">MKLEEMKSLWEDLSVKVEQQEKIQKEILMEMTQKKYRQKIGQVAFSEILGSVICFACAGYFIYKFPQLQNPINQVLMILNIMIVTIIPVFILKSIWSLNQLDLGESAPVQVLEKFQRDKKRFWKVQKYGLYLSGIFLITILPPLMELAGDPSMVERSWYWLGYVPIGFILLFFFTRFVMKKYQASLKDSEEVLKNLD</sequence>
<keyword evidence="3" id="KW-1185">Reference proteome</keyword>
<organism evidence="2 3">
    <name type="scientific">Algoriphagus ornithinivorans</name>
    <dbReference type="NCBI Taxonomy" id="226506"/>
    <lineage>
        <taxon>Bacteria</taxon>
        <taxon>Pseudomonadati</taxon>
        <taxon>Bacteroidota</taxon>
        <taxon>Cytophagia</taxon>
        <taxon>Cytophagales</taxon>
        <taxon>Cyclobacteriaceae</taxon>
        <taxon>Algoriphagus</taxon>
    </lineage>
</organism>
<feature type="transmembrane region" description="Helical" evidence="1">
    <location>
        <begin position="75"/>
        <end position="92"/>
    </location>
</feature>
<keyword evidence="1" id="KW-0472">Membrane</keyword>
<evidence type="ECO:0000256" key="1">
    <source>
        <dbReference type="SAM" id="Phobius"/>
    </source>
</evidence>
<dbReference type="EMBL" id="FOVW01000010">
    <property type="protein sequence ID" value="SFO63868.1"/>
    <property type="molecule type" value="Genomic_DNA"/>
</dbReference>
<evidence type="ECO:0000313" key="2">
    <source>
        <dbReference type="EMBL" id="SFO63868.1"/>
    </source>
</evidence>
<dbReference type="RefSeq" id="WP_091655142.1">
    <property type="nucleotide sequence ID" value="NZ_FOVW01000010.1"/>
</dbReference>
<evidence type="ECO:0008006" key="4">
    <source>
        <dbReference type="Google" id="ProtNLM"/>
    </source>
</evidence>
<feature type="transmembrane region" description="Helical" evidence="1">
    <location>
        <begin position="157"/>
        <end position="179"/>
    </location>
</feature>
<gene>
    <name evidence="2" type="ORF">SAMN04488519_11019</name>
</gene>
<keyword evidence="1" id="KW-0812">Transmembrane</keyword>
<dbReference type="Proteomes" id="UP000199564">
    <property type="component" value="Unassembled WGS sequence"/>
</dbReference>
<protein>
    <recommendedName>
        <fullName evidence="4">DUF3278 domain-containing protein</fullName>
    </recommendedName>
</protein>